<evidence type="ECO:0000259" key="2">
    <source>
        <dbReference type="Pfam" id="PF02517"/>
    </source>
</evidence>
<dbReference type="STRING" id="570947.SAMN05421687_101214"/>
<gene>
    <name evidence="3" type="ORF">SAMN05421687_101214</name>
</gene>
<dbReference type="GO" id="GO:0080120">
    <property type="term" value="P:CAAX-box protein maturation"/>
    <property type="evidence" value="ECO:0007669"/>
    <property type="project" value="UniProtKB-ARBA"/>
</dbReference>
<dbReference type="Pfam" id="PF02517">
    <property type="entry name" value="Rce1-like"/>
    <property type="match status" value="1"/>
</dbReference>
<feature type="transmembrane region" description="Helical" evidence="1">
    <location>
        <begin position="145"/>
        <end position="161"/>
    </location>
</feature>
<feature type="transmembrane region" description="Helical" evidence="1">
    <location>
        <begin position="98"/>
        <end position="116"/>
    </location>
</feature>
<keyword evidence="1" id="KW-0472">Membrane</keyword>
<reference evidence="4" key="1">
    <citation type="submission" date="2017-01" db="EMBL/GenBank/DDBJ databases">
        <authorList>
            <person name="Varghese N."/>
            <person name="Submissions S."/>
        </authorList>
    </citation>
    <scope>NUCLEOTIDE SEQUENCE [LARGE SCALE GENOMIC DNA]</scope>
    <source>
        <strain evidence="4">DSM 23127</strain>
    </source>
</reference>
<name>A0A1N7IJ05_9BACI</name>
<feature type="transmembrane region" description="Helical" evidence="1">
    <location>
        <begin position="167"/>
        <end position="185"/>
    </location>
</feature>
<organism evidence="3 4">
    <name type="scientific">Salimicrobium flavidum</name>
    <dbReference type="NCBI Taxonomy" id="570947"/>
    <lineage>
        <taxon>Bacteria</taxon>
        <taxon>Bacillati</taxon>
        <taxon>Bacillota</taxon>
        <taxon>Bacilli</taxon>
        <taxon>Bacillales</taxon>
        <taxon>Bacillaceae</taxon>
        <taxon>Salimicrobium</taxon>
    </lineage>
</organism>
<dbReference type="OrthoDB" id="1523022at2"/>
<feature type="transmembrane region" description="Helical" evidence="1">
    <location>
        <begin position="20"/>
        <end position="39"/>
    </location>
</feature>
<keyword evidence="1" id="KW-0812">Transmembrane</keyword>
<feature type="domain" description="CAAX prenyl protease 2/Lysostaphin resistance protein A-like" evidence="2">
    <location>
        <begin position="96"/>
        <end position="179"/>
    </location>
</feature>
<evidence type="ECO:0000313" key="3">
    <source>
        <dbReference type="EMBL" id="SIS37075.1"/>
    </source>
</evidence>
<keyword evidence="1" id="KW-1133">Transmembrane helix</keyword>
<keyword evidence="4" id="KW-1185">Reference proteome</keyword>
<evidence type="ECO:0000313" key="4">
    <source>
        <dbReference type="Proteomes" id="UP000187608"/>
    </source>
</evidence>
<sequence length="189" mass="21505">MSSREEIISQMSKREITKQLVISQLFLFSLAILISGVFLDFSSHWVNQWGFDYRKALLYGLAPAAFIIGIDFLLMKTLPEKYFDDGGINKKVFENQSVFMVVLMSAMVAISEEVLFRGVLQPILGYVGASLLFAFVHIRYVKKPVLFISVVYISFLLGFIYEQTQVLTYVILAHFLVDVTMGFIARSES</sequence>
<dbReference type="GO" id="GO:0004175">
    <property type="term" value="F:endopeptidase activity"/>
    <property type="evidence" value="ECO:0007669"/>
    <property type="project" value="UniProtKB-ARBA"/>
</dbReference>
<protein>
    <recommendedName>
        <fullName evidence="2">CAAX prenyl protease 2/Lysostaphin resistance protein A-like domain-containing protein</fullName>
    </recommendedName>
</protein>
<proteinExistence type="predicted"/>
<accession>A0A1N7IJ05</accession>
<evidence type="ECO:0000256" key="1">
    <source>
        <dbReference type="SAM" id="Phobius"/>
    </source>
</evidence>
<feature type="transmembrane region" description="Helical" evidence="1">
    <location>
        <begin position="59"/>
        <end position="78"/>
    </location>
</feature>
<dbReference type="EMBL" id="FTOC01000001">
    <property type="protein sequence ID" value="SIS37075.1"/>
    <property type="molecule type" value="Genomic_DNA"/>
</dbReference>
<dbReference type="RefSeq" id="WP_076556483.1">
    <property type="nucleotide sequence ID" value="NZ_FTOC01000001.1"/>
</dbReference>
<dbReference type="InterPro" id="IPR003675">
    <property type="entry name" value="Rce1/LyrA-like_dom"/>
</dbReference>
<dbReference type="AlphaFoldDB" id="A0A1N7IJ05"/>
<feature type="transmembrane region" description="Helical" evidence="1">
    <location>
        <begin position="122"/>
        <end position="138"/>
    </location>
</feature>
<dbReference type="Proteomes" id="UP000187608">
    <property type="component" value="Unassembled WGS sequence"/>
</dbReference>